<reference evidence="2 3" key="2">
    <citation type="journal article" date="2021" name="Genomics">
        <title>High-quality reference genome for Clonorchis sinensis.</title>
        <authorList>
            <person name="Young N.D."/>
            <person name="Stroehlein A.J."/>
            <person name="Kinkar L."/>
            <person name="Wang T."/>
            <person name="Sohn W.M."/>
            <person name="Chang B.C.H."/>
            <person name="Kaur P."/>
            <person name="Weisz D."/>
            <person name="Dudchenko O."/>
            <person name="Aiden E.L."/>
            <person name="Korhonen P.K."/>
            <person name="Gasser R.B."/>
        </authorList>
    </citation>
    <scope>NUCLEOTIDE SEQUENCE [LARGE SCALE GENOMIC DNA]</scope>
    <source>
        <strain evidence="2">Cs-k2</strain>
    </source>
</reference>
<feature type="non-terminal residue" evidence="2">
    <location>
        <position position="65"/>
    </location>
</feature>
<name>A0A8T1MH66_CLOSI</name>
<evidence type="ECO:0000256" key="1">
    <source>
        <dbReference type="SAM" id="MobiDB-lite"/>
    </source>
</evidence>
<dbReference type="EMBL" id="NIRI02000042">
    <property type="protein sequence ID" value="KAG5448717.1"/>
    <property type="molecule type" value="Genomic_DNA"/>
</dbReference>
<feature type="region of interest" description="Disordered" evidence="1">
    <location>
        <begin position="40"/>
        <end position="65"/>
    </location>
</feature>
<accession>A0A8T1MH66</accession>
<proteinExistence type="predicted"/>
<feature type="compositionally biased region" description="Polar residues" evidence="1">
    <location>
        <begin position="53"/>
        <end position="65"/>
    </location>
</feature>
<dbReference type="AlphaFoldDB" id="A0A8T1MH66"/>
<reference evidence="2 3" key="1">
    <citation type="journal article" date="2018" name="Biotechnol. Adv.">
        <title>Improved genomic resources and new bioinformatic workflow for the carcinogenic parasite Clonorchis sinensis: Biotechnological implications.</title>
        <authorList>
            <person name="Wang D."/>
            <person name="Korhonen P.K."/>
            <person name="Gasser R.B."/>
            <person name="Young N.D."/>
        </authorList>
    </citation>
    <scope>NUCLEOTIDE SEQUENCE [LARGE SCALE GENOMIC DNA]</scope>
    <source>
        <strain evidence="2">Cs-k2</strain>
    </source>
</reference>
<organism evidence="2 3">
    <name type="scientific">Clonorchis sinensis</name>
    <name type="common">Chinese liver fluke</name>
    <dbReference type="NCBI Taxonomy" id="79923"/>
    <lineage>
        <taxon>Eukaryota</taxon>
        <taxon>Metazoa</taxon>
        <taxon>Spiralia</taxon>
        <taxon>Lophotrochozoa</taxon>
        <taxon>Platyhelminthes</taxon>
        <taxon>Trematoda</taxon>
        <taxon>Digenea</taxon>
        <taxon>Opisthorchiida</taxon>
        <taxon>Opisthorchiata</taxon>
        <taxon>Opisthorchiidae</taxon>
        <taxon>Clonorchis</taxon>
    </lineage>
</organism>
<comment type="caution">
    <text evidence="2">The sequence shown here is derived from an EMBL/GenBank/DDBJ whole genome shotgun (WGS) entry which is preliminary data.</text>
</comment>
<sequence length="65" mass="7435">MVNEFTGTWYIHEGQLLPDFLPHTTEVSLRLTQRLIIQSRTSNRDPKSDSEFNDSINKATDLSAV</sequence>
<evidence type="ECO:0000313" key="3">
    <source>
        <dbReference type="Proteomes" id="UP000286415"/>
    </source>
</evidence>
<dbReference type="Proteomes" id="UP000286415">
    <property type="component" value="Unassembled WGS sequence"/>
</dbReference>
<evidence type="ECO:0000313" key="2">
    <source>
        <dbReference type="EMBL" id="KAG5448717.1"/>
    </source>
</evidence>
<gene>
    <name evidence="2" type="ORF">CSKR_200816</name>
</gene>
<keyword evidence="3" id="KW-1185">Reference proteome</keyword>
<protein>
    <submittedName>
        <fullName evidence="2">Uncharacterized protein</fullName>
    </submittedName>
</protein>